<dbReference type="Gene3D" id="3.40.720.10">
    <property type="entry name" value="Alkaline Phosphatase, subunit A"/>
    <property type="match status" value="2"/>
</dbReference>
<reference evidence="1" key="1">
    <citation type="submission" date="2024-05" db="EMBL/GenBank/DDBJ databases">
        <title>Planctomycetes of the genus Singulisphaera possess chitinolytic capabilities.</title>
        <authorList>
            <person name="Ivanova A."/>
        </authorList>
    </citation>
    <scope>NUCLEOTIDE SEQUENCE</scope>
    <source>
        <strain evidence="1">Ch08T</strain>
    </source>
</reference>
<dbReference type="RefSeq" id="WP_406695712.1">
    <property type="nucleotide sequence ID" value="NZ_CP155447.1"/>
</dbReference>
<evidence type="ECO:0000313" key="1">
    <source>
        <dbReference type="EMBL" id="XBH02971.1"/>
    </source>
</evidence>
<name>A0AAU7CE60_9BACT</name>
<proteinExistence type="predicted"/>
<organism evidence="1">
    <name type="scientific">Singulisphaera sp. Ch08</name>
    <dbReference type="NCBI Taxonomy" id="3120278"/>
    <lineage>
        <taxon>Bacteria</taxon>
        <taxon>Pseudomonadati</taxon>
        <taxon>Planctomycetota</taxon>
        <taxon>Planctomycetia</taxon>
        <taxon>Isosphaerales</taxon>
        <taxon>Isosphaeraceae</taxon>
        <taxon>Singulisphaera</taxon>
    </lineage>
</organism>
<dbReference type="AlphaFoldDB" id="A0AAU7CE60"/>
<dbReference type="SUPFAM" id="SSF53649">
    <property type="entry name" value="Alkaline phosphatase-like"/>
    <property type="match status" value="1"/>
</dbReference>
<dbReference type="InterPro" id="IPR002591">
    <property type="entry name" value="Phosphodiest/P_Trfase"/>
</dbReference>
<accession>A0AAU7CE60</accession>
<gene>
    <name evidence="1" type="ORF">V5E97_32380</name>
</gene>
<dbReference type="EMBL" id="CP155447">
    <property type="protein sequence ID" value="XBH02971.1"/>
    <property type="molecule type" value="Genomic_DNA"/>
</dbReference>
<dbReference type="Pfam" id="PF01663">
    <property type="entry name" value="Phosphodiest"/>
    <property type="match status" value="1"/>
</dbReference>
<dbReference type="InterPro" id="IPR017850">
    <property type="entry name" value="Alkaline_phosphatase_core_sf"/>
</dbReference>
<sequence length="488" mass="54548">MKILVVGLDCATPELLFSDERLTNLRRLMEAGCYGRLESVIPPITVPAWMCMATSQDPGSLGVYGFRNRVDHSYDGLGIVNSRSFSELAIWDQIAREGKRSVVVGVPPAYPPRKLNGVSVGCFLTPDTSKDIYTHPADLGAEINTLVGPYPVDVKGFRTDNKDWLGKTVLDMSRKQFEVVRHLMKNTDWDYFHFVEIGLDRIQHGFWKHHDPEHIHHEPGNPYQNVIRDYYRHLDEEIGRVLELLTDDTVVLVVSDHGARKLDGGFCVNEWLIREGLLVLNQYPEKVTPFSKLDVNWDKTSVWSEGGYYARVFFNVKGREPKGIIEPTEYERFRDEIKARFEATADAEGKRLGTLVFKPEEAFRNVRNVAPDLIVHFGALSWRSVGGVGYPTIHVQENDTGPDDCNHAQFGSFVLASSNNPLQGEIQGARLLDIAPTLLELGGYDLPASMQGRSLVSGLEVSAAAPTGYSAAEEEVVRDRLSGLGYIG</sequence>
<protein>
    <submittedName>
        <fullName evidence="1">Alkaline phosphatase family protein</fullName>
    </submittedName>
</protein>